<protein>
    <submittedName>
        <fullName evidence="1">Uncharacterized protein</fullName>
    </submittedName>
</protein>
<comment type="caution">
    <text evidence="1">The sequence shown here is derived from an EMBL/GenBank/DDBJ whole genome shotgun (WGS) entry which is preliminary data.</text>
</comment>
<keyword evidence="2" id="KW-1185">Reference proteome</keyword>
<evidence type="ECO:0000313" key="2">
    <source>
        <dbReference type="Proteomes" id="UP000290289"/>
    </source>
</evidence>
<dbReference type="AlphaFoldDB" id="A0A498J5J5"/>
<dbReference type="Proteomes" id="UP000290289">
    <property type="component" value="Chromosome 8"/>
</dbReference>
<proteinExistence type="predicted"/>
<gene>
    <name evidence="1" type="ORF">DVH24_006873</name>
</gene>
<accession>A0A498J5J5</accession>
<reference evidence="1 2" key="1">
    <citation type="submission" date="2018-10" db="EMBL/GenBank/DDBJ databases">
        <title>A high-quality apple genome assembly.</title>
        <authorList>
            <person name="Hu J."/>
        </authorList>
    </citation>
    <scope>NUCLEOTIDE SEQUENCE [LARGE SCALE GENOMIC DNA]</scope>
    <source>
        <strain evidence="2">cv. HFTH1</strain>
        <tissue evidence="1">Young leaf</tissue>
    </source>
</reference>
<dbReference type="EMBL" id="RDQH01000334">
    <property type="protein sequence ID" value="RXH90928.1"/>
    <property type="molecule type" value="Genomic_DNA"/>
</dbReference>
<name>A0A498J5J5_MALDO</name>
<sequence length="90" mass="10444">MVLQCFVPVPNFKKVLGSFEVNWLRKNEKVFDLLKKQVEDSVKSPPFLDYVCKTSIAKDLVSGLTISELWERKDELSSFRPILENGIILW</sequence>
<organism evidence="1 2">
    <name type="scientific">Malus domestica</name>
    <name type="common">Apple</name>
    <name type="synonym">Pyrus malus</name>
    <dbReference type="NCBI Taxonomy" id="3750"/>
    <lineage>
        <taxon>Eukaryota</taxon>
        <taxon>Viridiplantae</taxon>
        <taxon>Streptophyta</taxon>
        <taxon>Embryophyta</taxon>
        <taxon>Tracheophyta</taxon>
        <taxon>Spermatophyta</taxon>
        <taxon>Magnoliopsida</taxon>
        <taxon>eudicotyledons</taxon>
        <taxon>Gunneridae</taxon>
        <taxon>Pentapetalae</taxon>
        <taxon>rosids</taxon>
        <taxon>fabids</taxon>
        <taxon>Rosales</taxon>
        <taxon>Rosaceae</taxon>
        <taxon>Amygdaloideae</taxon>
        <taxon>Maleae</taxon>
        <taxon>Malus</taxon>
    </lineage>
</organism>
<evidence type="ECO:0000313" key="1">
    <source>
        <dbReference type="EMBL" id="RXH90928.1"/>
    </source>
</evidence>